<sequence>MLDLLRREPHLPGLDPVHVRRAERAMAQRCQQLEQQARQRAQQCLAQAQAQAEAVRQAARRQGYGQGVLLAAQDLAEALLLSQRLADQLRVEVAEAARAVMAEVVGQVEWLEAILAQWSAAHVSSATCLRLLAPLHSRGDDARLLVALRRAWAGEVQVEYHKQSHYRLHLGEVALEFHPPTVEPQLAEQVLTRCHGLASSALQLDESARATLAASLQQWLRAPDAQ</sequence>
<accession>A0A411MLL9</accession>
<dbReference type="OrthoDB" id="6848855at2"/>
<gene>
    <name evidence="1" type="ORF">EXN22_19165</name>
</gene>
<dbReference type="EMBL" id="CP035952">
    <property type="protein sequence ID" value="QBF27704.1"/>
    <property type="molecule type" value="Genomic_DNA"/>
</dbReference>
<dbReference type="AlphaFoldDB" id="A0A411MLL9"/>
<proteinExistence type="predicted"/>
<protein>
    <recommendedName>
        <fullName evidence="3">Oxygen-regulated invasion protein OrgB</fullName>
    </recommendedName>
</protein>
<reference evidence="1 2" key="1">
    <citation type="submission" date="2019-02" db="EMBL/GenBank/DDBJ databases">
        <title>Complete genome sequence of Pseudomonas sp. SNU WT1 isolated from rainbow trout.</title>
        <authorList>
            <person name="Oh W.T."/>
            <person name="Park S.C."/>
        </authorList>
    </citation>
    <scope>NUCLEOTIDE SEQUENCE [LARGE SCALE GENOMIC DNA]</scope>
    <source>
        <strain evidence="1 2">SNU WT1</strain>
    </source>
</reference>
<dbReference type="RefSeq" id="WP_130265549.1">
    <property type="nucleotide sequence ID" value="NZ_CP035952.1"/>
</dbReference>
<evidence type="ECO:0000313" key="2">
    <source>
        <dbReference type="Proteomes" id="UP000291130"/>
    </source>
</evidence>
<keyword evidence="2" id="KW-1185">Reference proteome</keyword>
<evidence type="ECO:0008006" key="3">
    <source>
        <dbReference type="Google" id="ProtNLM"/>
    </source>
</evidence>
<name>A0A411MLL9_9PSED</name>
<dbReference type="Proteomes" id="UP000291130">
    <property type="component" value="Chromosome"/>
</dbReference>
<dbReference type="KEGG" id="ptk:EXN22_19165"/>
<evidence type="ECO:0000313" key="1">
    <source>
        <dbReference type="EMBL" id="QBF27704.1"/>
    </source>
</evidence>
<organism evidence="1 2">
    <name type="scientific">Pseudomonas tructae</name>
    <dbReference type="NCBI Taxonomy" id="2518644"/>
    <lineage>
        <taxon>Bacteria</taxon>
        <taxon>Pseudomonadati</taxon>
        <taxon>Pseudomonadota</taxon>
        <taxon>Gammaproteobacteria</taxon>
        <taxon>Pseudomonadales</taxon>
        <taxon>Pseudomonadaceae</taxon>
        <taxon>Pseudomonas</taxon>
    </lineage>
</organism>